<keyword evidence="9" id="KW-1185">Reference proteome</keyword>
<keyword evidence="3 5" id="KW-0694">RNA-binding</keyword>
<evidence type="ECO:0000256" key="5">
    <source>
        <dbReference type="PROSITE-ProRule" id="PRU00176"/>
    </source>
</evidence>
<dbReference type="CDD" id="cd12383">
    <property type="entry name" value="RRM_RBM42"/>
    <property type="match status" value="1"/>
</dbReference>
<feature type="compositionally biased region" description="Basic and acidic residues" evidence="6">
    <location>
        <begin position="291"/>
        <end position="302"/>
    </location>
</feature>
<gene>
    <name evidence="8" type="ORF">X975_09006</name>
</gene>
<dbReference type="STRING" id="407821.A0A087TNV8"/>
<dbReference type="EMBL" id="KK116098">
    <property type="protein sequence ID" value="KFM66797.1"/>
    <property type="molecule type" value="Genomic_DNA"/>
</dbReference>
<comment type="similarity">
    <text evidence="1">Belongs to the RRM RBM42 family.</text>
</comment>
<name>A0A087TNV8_STEMI</name>
<feature type="compositionally biased region" description="Pro residues" evidence="6">
    <location>
        <begin position="81"/>
        <end position="96"/>
    </location>
</feature>
<feature type="non-terminal residue" evidence="8">
    <location>
        <position position="452"/>
    </location>
</feature>
<dbReference type="InterPro" id="IPR000504">
    <property type="entry name" value="RRM_dom"/>
</dbReference>
<evidence type="ECO:0000256" key="2">
    <source>
        <dbReference type="ARBA" id="ARBA00015192"/>
    </source>
</evidence>
<dbReference type="PROSITE" id="PS50102">
    <property type="entry name" value="RRM"/>
    <property type="match status" value="1"/>
</dbReference>
<evidence type="ECO:0000256" key="1">
    <source>
        <dbReference type="ARBA" id="ARBA00007408"/>
    </source>
</evidence>
<dbReference type="PANTHER" id="PTHR47640:SF11">
    <property type="entry name" value="RNA-BINDING PROTEIN 42"/>
    <property type="match status" value="1"/>
</dbReference>
<dbReference type="OrthoDB" id="1749473at2759"/>
<dbReference type="Pfam" id="PF00076">
    <property type="entry name" value="RRM_1"/>
    <property type="match status" value="1"/>
</dbReference>
<dbReference type="InterPro" id="IPR035979">
    <property type="entry name" value="RBD_domain_sf"/>
</dbReference>
<feature type="compositionally biased region" description="Pro residues" evidence="6">
    <location>
        <begin position="63"/>
        <end position="74"/>
    </location>
</feature>
<sequence length="452" mass="48895">MALMTEERRKEMEEEMSRFELEIAVPGENKPTPPAIVLNDKPLSPPPAPPLVTALIPEVLSKAPPPPPPPPLSPPVHAVLRPPPPPPVLPAPPPPSPGTIRFIPPQLHRHPPRPPVRPNFVAIRGLPMGGPPGSFPPGPMGPFGPPLAQGPPVNASPIAGPPMPPAGAMHPMPPGPMPMPPGPMPVPHQMGNIGASLPMPPGFCPPMGPPPNLRCDSQNFMSTSVTQNYDSVVTTTESQSTSEDSTVVASAPAVYAAPFMKTHSDNAMEMHSSTNGQDHSVSVVTAPAVQKTDKQSTSKTADEPTVGPTAPPTSTNEEIVVSKKKEKKKKIVRMAGGQAWEDNSLLEWDPDDFRIFCGDLGNDVTDEVLIRAFSKYQSFVKAKVIRDKRTNKTKGYGFVSFKDPQDFIKAMREMNGRYVGSRPIKLRKSTWRDRNIDIVKKKQREKEKLGLL</sequence>
<evidence type="ECO:0000313" key="8">
    <source>
        <dbReference type="EMBL" id="KFM66797.1"/>
    </source>
</evidence>
<reference evidence="8 9" key="1">
    <citation type="submission" date="2013-11" db="EMBL/GenBank/DDBJ databases">
        <title>Genome sequencing of Stegodyphus mimosarum.</title>
        <authorList>
            <person name="Bechsgaard J."/>
        </authorList>
    </citation>
    <scope>NUCLEOTIDE SEQUENCE [LARGE SCALE GENOMIC DNA]</scope>
</reference>
<dbReference type="InterPro" id="IPR012677">
    <property type="entry name" value="Nucleotide-bd_a/b_plait_sf"/>
</dbReference>
<dbReference type="Proteomes" id="UP000054359">
    <property type="component" value="Unassembled WGS sequence"/>
</dbReference>
<dbReference type="GO" id="GO:0003729">
    <property type="term" value="F:mRNA binding"/>
    <property type="evidence" value="ECO:0007669"/>
    <property type="project" value="InterPro"/>
</dbReference>
<dbReference type="OMA" id="QAWEDNS"/>
<evidence type="ECO:0000259" key="7">
    <source>
        <dbReference type="PROSITE" id="PS50102"/>
    </source>
</evidence>
<proteinExistence type="inferred from homology"/>
<protein>
    <recommendedName>
        <fullName evidence="2">RNA-binding protein 42</fullName>
    </recommendedName>
    <alternativeName>
        <fullName evidence="4">RNA-binding motif protein 42</fullName>
    </alternativeName>
</protein>
<dbReference type="InterPro" id="IPR050825">
    <property type="entry name" value="RBM42_RBP45_47-like"/>
</dbReference>
<dbReference type="SUPFAM" id="SSF54928">
    <property type="entry name" value="RNA-binding domain, RBD"/>
    <property type="match status" value="1"/>
</dbReference>
<accession>A0A087TNV8</accession>
<feature type="region of interest" description="Disordered" evidence="6">
    <location>
        <begin position="22"/>
        <end position="96"/>
    </location>
</feature>
<dbReference type="SMART" id="SM00360">
    <property type="entry name" value="RRM"/>
    <property type="match status" value="1"/>
</dbReference>
<dbReference type="Gene3D" id="3.30.70.330">
    <property type="match status" value="1"/>
</dbReference>
<evidence type="ECO:0000256" key="4">
    <source>
        <dbReference type="ARBA" id="ARBA00030574"/>
    </source>
</evidence>
<dbReference type="PRINTS" id="PR01218">
    <property type="entry name" value="PSTLEXTENSIN"/>
</dbReference>
<feature type="region of interest" description="Disordered" evidence="6">
    <location>
        <begin position="287"/>
        <end position="322"/>
    </location>
</feature>
<dbReference type="PANTHER" id="PTHR47640">
    <property type="entry name" value="TRNA SELENOCYSTEINE 1-ASSOCIATED PROTEIN 1-RELATED-RELATED"/>
    <property type="match status" value="1"/>
</dbReference>
<evidence type="ECO:0000256" key="6">
    <source>
        <dbReference type="SAM" id="MobiDB-lite"/>
    </source>
</evidence>
<evidence type="ECO:0000256" key="3">
    <source>
        <dbReference type="ARBA" id="ARBA00022884"/>
    </source>
</evidence>
<dbReference type="InterPro" id="IPR034215">
    <property type="entry name" value="RBM42_RRM"/>
</dbReference>
<evidence type="ECO:0000313" key="9">
    <source>
        <dbReference type="Proteomes" id="UP000054359"/>
    </source>
</evidence>
<feature type="domain" description="RRM" evidence="7">
    <location>
        <begin position="353"/>
        <end position="431"/>
    </location>
</feature>
<organism evidence="8 9">
    <name type="scientific">Stegodyphus mimosarum</name>
    <name type="common">African social velvet spider</name>
    <dbReference type="NCBI Taxonomy" id="407821"/>
    <lineage>
        <taxon>Eukaryota</taxon>
        <taxon>Metazoa</taxon>
        <taxon>Ecdysozoa</taxon>
        <taxon>Arthropoda</taxon>
        <taxon>Chelicerata</taxon>
        <taxon>Arachnida</taxon>
        <taxon>Araneae</taxon>
        <taxon>Araneomorphae</taxon>
        <taxon>Entelegynae</taxon>
        <taxon>Eresoidea</taxon>
        <taxon>Eresidae</taxon>
        <taxon>Stegodyphus</taxon>
    </lineage>
</organism>
<dbReference type="AlphaFoldDB" id="A0A087TNV8"/>
<dbReference type="InterPro" id="IPR003882">
    <property type="entry name" value="Pistil_extensin"/>
</dbReference>